<dbReference type="UniPathway" id="UPA00109">
    <property type="reaction ID" value="UER00189"/>
</dbReference>
<reference evidence="11 12" key="2">
    <citation type="journal article" date="2008" name="Science">
        <title>Environmental genomics reveals a single-species ecosystem deep within Earth.</title>
        <authorList>
            <person name="Chivian D."/>
            <person name="Brodie E.L."/>
            <person name="Alm E.J."/>
            <person name="Culley D.E."/>
            <person name="Dehal P.S."/>
            <person name="Desantis T.Z."/>
            <person name="Gihring T.M."/>
            <person name="Lapidus A."/>
            <person name="Lin L.H."/>
            <person name="Lowry S.R."/>
            <person name="Moser D.P."/>
            <person name="Richardson P.M."/>
            <person name="Southam G."/>
            <person name="Wanger G."/>
            <person name="Pratt L.M."/>
            <person name="Andersen G.L."/>
            <person name="Hazen T.C."/>
            <person name="Brockman F.J."/>
            <person name="Arkin A.P."/>
            <person name="Onstott T.C."/>
        </authorList>
    </citation>
    <scope>NUCLEOTIDE SEQUENCE [LARGE SCALE GENOMIC DNA]</scope>
    <source>
        <strain evidence="11 12">MP104C</strain>
    </source>
</reference>
<evidence type="ECO:0000256" key="3">
    <source>
        <dbReference type="ARBA" id="ARBA00011940"/>
    </source>
</evidence>
<dbReference type="EC" id="5.3.1.1" evidence="3 9"/>
<dbReference type="GO" id="GO:0006096">
    <property type="term" value="P:glycolytic process"/>
    <property type="evidence" value="ECO:0007669"/>
    <property type="project" value="UniProtKB-UniRule"/>
</dbReference>
<dbReference type="InterPro" id="IPR013785">
    <property type="entry name" value="Aldolase_TIM"/>
</dbReference>
<dbReference type="CDD" id="cd00311">
    <property type="entry name" value="TIM"/>
    <property type="match status" value="1"/>
</dbReference>
<evidence type="ECO:0000256" key="10">
    <source>
        <dbReference type="RuleBase" id="RU363013"/>
    </source>
</evidence>
<keyword evidence="12" id="KW-1185">Reference proteome</keyword>
<dbReference type="HOGENOM" id="CLU_024251_2_3_9"/>
<evidence type="ECO:0000256" key="4">
    <source>
        <dbReference type="ARBA" id="ARBA00019397"/>
    </source>
</evidence>
<comment type="function">
    <text evidence="9">Involved in the gluconeogenesis. Catalyzes stereospecifically the conversion of dihydroxyacetone phosphate (DHAP) to D-glyceraldehyde-3-phosphate (G3P).</text>
</comment>
<dbReference type="UniPathway" id="UPA00138"/>
<evidence type="ECO:0000256" key="5">
    <source>
        <dbReference type="ARBA" id="ARBA00022432"/>
    </source>
</evidence>
<dbReference type="GO" id="GO:0046166">
    <property type="term" value="P:glyceraldehyde-3-phosphate biosynthetic process"/>
    <property type="evidence" value="ECO:0007669"/>
    <property type="project" value="TreeGrafter"/>
</dbReference>
<dbReference type="InterPro" id="IPR035990">
    <property type="entry name" value="TIM_sf"/>
</dbReference>
<dbReference type="PANTHER" id="PTHR21139:SF42">
    <property type="entry name" value="TRIOSEPHOSPHATE ISOMERASE"/>
    <property type="match status" value="1"/>
</dbReference>
<dbReference type="PANTHER" id="PTHR21139">
    <property type="entry name" value="TRIOSEPHOSPHATE ISOMERASE"/>
    <property type="match status" value="1"/>
</dbReference>
<sequence>MVRQPIIAGNWKMYKTPSEAVEFVRRLQEASAGVDNVEIVVAPPFPALVPVAGVLAGSFIGLAAQNMFWEAEGAFTGEVSPVMLAEIGCRYVILGHSERRQYFGETDANVNRKAWAALDRGLVPIVCVGESLDEREAGRTEKVVTAQIQGCLAGLPADAVAGLVIAYEPVWAIGTGRTASPADAQEVSARIRALVAELFGREAADRVRIQYGGSVKPENTRALISQPDIDGALVGGASLKVESFAGIIRETGGAVGR</sequence>
<evidence type="ECO:0000256" key="2">
    <source>
        <dbReference type="ARBA" id="ARBA00007422"/>
    </source>
</evidence>
<dbReference type="InterPro" id="IPR000652">
    <property type="entry name" value="Triosephosphate_isomerase"/>
</dbReference>
<feature type="binding site" evidence="9">
    <location>
        <begin position="10"/>
        <end position="12"/>
    </location>
    <ligand>
        <name>substrate</name>
    </ligand>
</feature>
<reference evidence="12" key="1">
    <citation type="submission" date="2007-10" db="EMBL/GenBank/DDBJ databases">
        <title>Complete sequence of chromosome of Desulforudis audaxviator MP104C.</title>
        <authorList>
            <person name="Copeland A."/>
            <person name="Lucas S."/>
            <person name="Lapidus A."/>
            <person name="Barry K."/>
            <person name="Glavina del Rio T."/>
            <person name="Dalin E."/>
            <person name="Tice H."/>
            <person name="Bruce D."/>
            <person name="Pitluck S."/>
            <person name="Lowry S.R."/>
            <person name="Larimer F."/>
            <person name="Land M.L."/>
            <person name="Hauser L."/>
            <person name="Kyrpides N."/>
            <person name="Ivanova N.N."/>
            <person name="Richardson P."/>
        </authorList>
    </citation>
    <scope>NUCLEOTIDE SEQUENCE [LARGE SCALE GENOMIC DNA]</scope>
    <source>
        <strain evidence="12">MP104C</strain>
    </source>
</reference>
<dbReference type="GO" id="GO:0019563">
    <property type="term" value="P:glycerol catabolic process"/>
    <property type="evidence" value="ECO:0007669"/>
    <property type="project" value="TreeGrafter"/>
</dbReference>
<dbReference type="AlphaFoldDB" id="B1I0X8"/>
<proteinExistence type="inferred from homology"/>
<comment type="pathway">
    <text evidence="1 9 10">Carbohydrate degradation; glycolysis; D-glyceraldehyde 3-phosphate from glycerone phosphate: step 1/1.</text>
</comment>
<comment type="pathway">
    <text evidence="9 10">Carbohydrate biosynthesis; gluconeogenesis.</text>
</comment>
<dbReference type="SUPFAM" id="SSF51351">
    <property type="entry name" value="Triosephosphate isomerase (TIM)"/>
    <property type="match status" value="1"/>
</dbReference>
<dbReference type="STRING" id="477974.Daud_0304"/>
<dbReference type="eggNOG" id="COG0149">
    <property type="taxonomic scope" value="Bacteria"/>
</dbReference>
<dbReference type="Proteomes" id="UP000008544">
    <property type="component" value="Chromosome"/>
</dbReference>
<evidence type="ECO:0000256" key="1">
    <source>
        <dbReference type="ARBA" id="ARBA00004680"/>
    </source>
</evidence>
<dbReference type="FunFam" id="3.20.20.70:FF:000016">
    <property type="entry name" value="Triosephosphate isomerase"/>
    <property type="match status" value="1"/>
</dbReference>
<feature type="active site" description="Proton acceptor" evidence="9">
    <location>
        <position position="168"/>
    </location>
</feature>
<feature type="active site" description="Electrophile" evidence="9">
    <location>
        <position position="96"/>
    </location>
</feature>
<evidence type="ECO:0000256" key="6">
    <source>
        <dbReference type="ARBA" id="ARBA00022490"/>
    </source>
</evidence>
<dbReference type="PROSITE" id="PS51440">
    <property type="entry name" value="TIM_2"/>
    <property type="match status" value="1"/>
</dbReference>
<gene>
    <name evidence="9" type="primary">tpiA</name>
    <name evidence="11" type="ordered locus">Daud_0304</name>
</gene>
<dbReference type="InterPro" id="IPR022896">
    <property type="entry name" value="TrioseP_Isoase_bac/euk"/>
</dbReference>
<organism evidence="11 12">
    <name type="scientific">Desulforudis audaxviator (strain MP104C)</name>
    <dbReference type="NCBI Taxonomy" id="477974"/>
    <lineage>
        <taxon>Bacteria</taxon>
        <taxon>Bacillati</taxon>
        <taxon>Bacillota</taxon>
        <taxon>Clostridia</taxon>
        <taxon>Thermoanaerobacterales</taxon>
        <taxon>Candidatus Desulforudaceae</taxon>
        <taxon>Candidatus Desulforudis</taxon>
    </lineage>
</organism>
<accession>B1I0X8</accession>
<feature type="binding site" evidence="9">
    <location>
        <begin position="235"/>
        <end position="236"/>
    </location>
    <ligand>
        <name>substrate</name>
    </ligand>
</feature>
<feature type="binding site" evidence="9">
    <location>
        <position position="174"/>
    </location>
    <ligand>
        <name>substrate</name>
    </ligand>
</feature>
<dbReference type="EMBL" id="CP000860">
    <property type="protein sequence ID" value="ACA58865.1"/>
    <property type="molecule type" value="Genomic_DNA"/>
</dbReference>
<dbReference type="Gene3D" id="3.20.20.70">
    <property type="entry name" value="Aldolase class I"/>
    <property type="match status" value="1"/>
</dbReference>
<evidence type="ECO:0000256" key="8">
    <source>
        <dbReference type="ARBA" id="ARBA00023235"/>
    </source>
</evidence>
<dbReference type="Pfam" id="PF00121">
    <property type="entry name" value="TIM"/>
    <property type="match status" value="1"/>
</dbReference>
<evidence type="ECO:0000256" key="7">
    <source>
        <dbReference type="ARBA" id="ARBA00023152"/>
    </source>
</evidence>
<keyword evidence="5 9" id="KW-0312">Gluconeogenesis</keyword>
<dbReference type="KEGG" id="dau:Daud_0304"/>
<dbReference type="GO" id="GO:0005829">
    <property type="term" value="C:cytosol"/>
    <property type="evidence" value="ECO:0007669"/>
    <property type="project" value="TreeGrafter"/>
</dbReference>
<dbReference type="HAMAP" id="MF_00147_B">
    <property type="entry name" value="TIM_B"/>
    <property type="match status" value="1"/>
</dbReference>
<evidence type="ECO:0000313" key="12">
    <source>
        <dbReference type="Proteomes" id="UP000008544"/>
    </source>
</evidence>
<dbReference type="InterPro" id="IPR020861">
    <property type="entry name" value="Triosephosphate_isomerase_AS"/>
</dbReference>
<keyword evidence="6 9" id="KW-0963">Cytoplasm</keyword>
<dbReference type="NCBIfam" id="TIGR00419">
    <property type="entry name" value="tim"/>
    <property type="match status" value="1"/>
</dbReference>
<keyword evidence="8 9" id="KW-0413">Isomerase</keyword>
<dbReference type="GO" id="GO:0004807">
    <property type="term" value="F:triose-phosphate isomerase activity"/>
    <property type="evidence" value="ECO:0007669"/>
    <property type="project" value="UniProtKB-UniRule"/>
</dbReference>
<comment type="subcellular location">
    <subcellularLocation>
        <location evidence="9 10">Cytoplasm</location>
    </subcellularLocation>
</comment>
<dbReference type="GO" id="GO:0006094">
    <property type="term" value="P:gluconeogenesis"/>
    <property type="evidence" value="ECO:0007669"/>
    <property type="project" value="UniProtKB-UniRule"/>
</dbReference>
<name>B1I0X8_DESAP</name>
<evidence type="ECO:0000313" key="11">
    <source>
        <dbReference type="EMBL" id="ACA58865.1"/>
    </source>
</evidence>
<dbReference type="PROSITE" id="PS00171">
    <property type="entry name" value="TIM_1"/>
    <property type="match status" value="1"/>
</dbReference>
<comment type="similarity">
    <text evidence="2 9 10">Belongs to the triosephosphate isomerase family.</text>
</comment>
<comment type="catalytic activity">
    <reaction evidence="9 10">
        <text>D-glyceraldehyde 3-phosphate = dihydroxyacetone phosphate</text>
        <dbReference type="Rhea" id="RHEA:18585"/>
        <dbReference type="ChEBI" id="CHEBI:57642"/>
        <dbReference type="ChEBI" id="CHEBI:59776"/>
        <dbReference type="EC" id="5.3.1.1"/>
    </reaction>
</comment>
<feature type="binding site" evidence="9">
    <location>
        <position position="214"/>
    </location>
    <ligand>
        <name>substrate</name>
    </ligand>
</feature>
<keyword evidence="7 9" id="KW-0324">Glycolysis</keyword>
<protein>
    <recommendedName>
        <fullName evidence="4 9">Triosephosphate isomerase</fullName>
        <shortName evidence="9">TIM</shortName>
        <shortName evidence="9">TPI</shortName>
        <ecNumber evidence="3 9">5.3.1.1</ecNumber>
    </recommendedName>
    <alternativeName>
        <fullName evidence="9">Triose-phosphate isomerase</fullName>
    </alternativeName>
</protein>
<comment type="subunit">
    <text evidence="9 10">Homodimer.</text>
</comment>
<evidence type="ECO:0000256" key="9">
    <source>
        <dbReference type="HAMAP-Rule" id="MF_00147"/>
    </source>
</evidence>